<dbReference type="Gene3D" id="3.20.10.10">
    <property type="entry name" value="D-amino Acid Aminotransferase, subunit A, domain 2"/>
    <property type="match status" value="1"/>
</dbReference>
<dbReference type="SUPFAM" id="SSF56752">
    <property type="entry name" value="D-aminoacid aminotransferase-like PLP-dependent enzymes"/>
    <property type="match status" value="1"/>
</dbReference>
<sequence>MHTIMIDTSLDISIENTPQSRVAELDQDNLKFGRQFSDHMFIADYRDGQWQELRIVPFGPMEFNPALAVIHYGQTIFEGLKAYRSDAGQVRVFRPSANWARFNLSAERMCMPTIPEEIFVGGLKKLLQLDEAWVPNRPQSSLYIRPFMFATDEYIGIRPSDTYRFMIFTSPVGAYYSEPVRVKIETEYTRAFPGGTGYAKSAGNYAGALYPTVKAQKQGFHQLIWTDGLEHKYIEEAGTMNLAFVIDGKLISPQPSETILHGITRNSLLQMARDLGISVEERRVTVDEVVTALRDGKMQEAFGIGTAATLAPIAMISYQGEELPLPSPTDNAVGDQLRKALDDLRYGRAEDPHGWLMPIE</sequence>
<dbReference type="Proteomes" id="UP000198510">
    <property type="component" value="Unassembled WGS sequence"/>
</dbReference>
<comment type="pathway">
    <text evidence="5">Amino-acid biosynthesis; L-leucine biosynthesis; L-leucine from 3-methyl-2-oxobutanoate: step 4/4.</text>
</comment>
<comment type="pathway">
    <text evidence="4">Amino-acid biosynthesis; L-valine biosynthesis; L-valine from pyruvate: step 4/4.</text>
</comment>
<evidence type="ECO:0000313" key="18">
    <source>
        <dbReference type="Proteomes" id="UP000198510"/>
    </source>
</evidence>
<comment type="similarity">
    <text evidence="6">Belongs to the class-IV pyridoxal-phosphate-dependent aminotransferase family.</text>
</comment>
<dbReference type="CDD" id="cd01557">
    <property type="entry name" value="BCAT_beta_family"/>
    <property type="match status" value="1"/>
</dbReference>
<dbReference type="UniPathway" id="UPA00047">
    <property type="reaction ID" value="UER00058"/>
</dbReference>
<keyword evidence="12" id="KW-0100">Branched-chain amino acid biosynthesis</keyword>
<dbReference type="Pfam" id="PF01063">
    <property type="entry name" value="Aminotran_4"/>
    <property type="match status" value="1"/>
</dbReference>
<name>A0A1G9SUZ0_9BACT</name>
<reference evidence="17 18" key="1">
    <citation type="submission" date="2016-10" db="EMBL/GenBank/DDBJ databases">
        <authorList>
            <person name="de Groot N.N."/>
        </authorList>
    </citation>
    <scope>NUCLEOTIDE SEQUENCE [LARGE SCALE GENOMIC DNA]</scope>
    <source>
        <strain evidence="17 18">DSM 25186</strain>
    </source>
</reference>
<evidence type="ECO:0000256" key="12">
    <source>
        <dbReference type="ARBA" id="ARBA00023304"/>
    </source>
</evidence>
<dbReference type="GO" id="GO:0004084">
    <property type="term" value="F:branched-chain-amino-acid transaminase activity"/>
    <property type="evidence" value="ECO:0007669"/>
    <property type="project" value="UniProtKB-EC"/>
</dbReference>
<dbReference type="InterPro" id="IPR033939">
    <property type="entry name" value="BCAT_family"/>
</dbReference>
<dbReference type="InterPro" id="IPR005786">
    <property type="entry name" value="B_amino_transII"/>
</dbReference>
<dbReference type="UniPathway" id="UPA00049">
    <property type="reaction ID" value="UER00062"/>
</dbReference>
<evidence type="ECO:0000256" key="9">
    <source>
        <dbReference type="ARBA" id="ARBA00022605"/>
    </source>
</evidence>
<dbReference type="PIRSF" id="PIRSF006468">
    <property type="entry name" value="BCAT1"/>
    <property type="match status" value="1"/>
</dbReference>
<organism evidence="17 18">
    <name type="scientific">Catalinimonas alkaloidigena</name>
    <dbReference type="NCBI Taxonomy" id="1075417"/>
    <lineage>
        <taxon>Bacteria</taxon>
        <taxon>Pseudomonadati</taxon>
        <taxon>Bacteroidota</taxon>
        <taxon>Cytophagia</taxon>
        <taxon>Cytophagales</taxon>
        <taxon>Catalimonadaceae</taxon>
        <taxon>Catalinimonas</taxon>
    </lineage>
</organism>
<comment type="catalytic activity">
    <reaction evidence="13">
        <text>L-valine + 2-oxoglutarate = 3-methyl-2-oxobutanoate + L-glutamate</text>
        <dbReference type="Rhea" id="RHEA:24813"/>
        <dbReference type="ChEBI" id="CHEBI:11851"/>
        <dbReference type="ChEBI" id="CHEBI:16810"/>
        <dbReference type="ChEBI" id="CHEBI:29985"/>
        <dbReference type="ChEBI" id="CHEBI:57762"/>
        <dbReference type="EC" id="2.6.1.42"/>
    </reaction>
</comment>
<evidence type="ECO:0000256" key="1">
    <source>
        <dbReference type="ARBA" id="ARBA00001933"/>
    </source>
</evidence>
<dbReference type="STRING" id="1075417.SAMN05421823_1134"/>
<dbReference type="AlphaFoldDB" id="A0A1G9SUZ0"/>
<dbReference type="GO" id="GO:0009098">
    <property type="term" value="P:L-leucine biosynthetic process"/>
    <property type="evidence" value="ECO:0007669"/>
    <property type="project" value="UniProtKB-UniPathway"/>
</dbReference>
<keyword evidence="8 17" id="KW-0032">Aminotransferase</keyword>
<evidence type="ECO:0000256" key="2">
    <source>
        <dbReference type="ARBA" id="ARBA00003109"/>
    </source>
</evidence>
<dbReference type="PANTHER" id="PTHR11825">
    <property type="entry name" value="SUBGROUP IIII AMINOTRANSFERASE"/>
    <property type="match status" value="1"/>
</dbReference>
<keyword evidence="9" id="KW-0028">Amino-acid biosynthesis</keyword>
<comment type="cofactor">
    <cofactor evidence="1">
        <name>pyridoxal 5'-phosphate</name>
        <dbReference type="ChEBI" id="CHEBI:597326"/>
    </cofactor>
</comment>
<dbReference type="NCBIfam" id="NF009897">
    <property type="entry name" value="PRK13357.1"/>
    <property type="match status" value="1"/>
</dbReference>
<dbReference type="NCBIfam" id="TIGR01123">
    <property type="entry name" value="ilvE_II"/>
    <property type="match status" value="1"/>
</dbReference>
<comment type="pathway">
    <text evidence="3">Amino-acid biosynthesis; L-isoleucine biosynthesis; L-isoleucine from 2-oxobutanoate: step 4/4.</text>
</comment>
<keyword evidence="11" id="KW-0663">Pyridoxal phosphate</keyword>
<proteinExistence type="inferred from homology"/>
<protein>
    <recommendedName>
        <fullName evidence="7">branched-chain-amino-acid transaminase</fullName>
        <ecNumber evidence="7">2.6.1.42</ecNumber>
    </recommendedName>
</protein>
<evidence type="ECO:0000256" key="10">
    <source>
        <dbReference type="ARBA" id="ARBA00022679"/>
    </source>
</evidence>
<evidence type="ECO:0000256" key="4">
    <source>
        <dbReference type="ARBA" id="ARBA00004931"/>
    </source>
</evidence>
<evidence type="ECO:0000256" key="13">
    <source>
        <dbReference type="ARBA" id="ARBA00048212"/>
    </source>
</evidence>
<dbReference type="InterPro" id="IPR036038">
    <property type="entry name" value="Aminotransferase-like"/>
</dbReference>
<keyword evidence="10 17" id="KW-0808">Transferase</keyword>
<dbReference type="GO" id="GO:0009097">
    <property type="term" value="P:isoleucine biosynthetic process"/>
    <property type="evidence" value="ECO:0007669"/>
    <property type="project" value="UniProtKB-UniPathway"/>
</dbReference>
<dbReference type="PANTHER" id="PTHR11825:SF44">
    <property type="entry name" value="BRANCHED-CHAIN-AMINO-ACID AMINOTRANSFERASE"/>
    <property type="match status" value="1"/>
</dbReference>
<evidence type="ECO:0000256" key="15">
    <source>
        <dbReference type="ARBA" id="ARBA00049229"/>
    </source>
</evidence>
<evidence type="ECO:0000256" key="3">
    <source>
        <dbReference type="ARBA" id="ARBA00004824"/>
    </source>
</evidence>
<dbReference type="InterPro" id="IPR043131">
    <property type="entry name" value="BCAT-like_N"/>
</dbReference>
<comment type="function">
    <text evidence="2">Acts on leucine, isoleucine and valine.</text>
</comment>
<accession>A0A1G9SUZ0</accession>
<evidence type="ECO:0000256" key="16">
    <source>
        <dbReference type="PIRSR" id="PIRSR006468-1"/>
    </source>
</evidence>
<dbReference type="GO" id="GO:0009099">
    <property type="term" value="P:L-valine biosynthetic process"/>
    <property type="evidence" value="ECO:0007669"/>
    <property type="project" value="UniProtKB-UniPathway"/>
</dbReference>
<dbReference type="InterPro" id="IPR001544">
    <property type="entry name" value="Aminotrans_IV"/>
</dbReference>
<comment type="catalytic activity">
    <reaction evidence="15">
        <text>L-leucine + 2-oxoglutarate = 4-methyl-2-oxopentanoate + L-glutamate</text>
        <dbReference type="Rhea" id="RHEA:18321"/>
        <dbReference type="ChEBI" id="CHEBI:16810"/>
        <dbReference type="ChEBI" id="CHEBI:17865"/>
        <dbReference type="ChEBI" id="CHEBI:29985"/>
        <dbReference type="ChEBI" id="CHEBI:57427"/>
        <dbReference type="EC" id="2.6.1.42"/>
    </reaction>
</comment>
<dbReference type="InterPro" id="IPR043132">
    <property type="entry name" value="BCAT-like_C"/>
</dbReference>
<comment type="catalytic activity">
    <reaction evidence="14">
        <text>L-isoleucine + 2-oxoglutarate = (S)-3-methyl-2-oxopentanoate + L-glutamate</text>
        <dbReference type="Rhea" id="RHEA:24801"/>
        <dbReference type="ChEBI" id="CHEBI:16810"/>
        <dbReference type="ChEBI" id="CHEBI:29985"/>
        <dbReference type="ChEBI" id="CHEBI:35146"/>
        <dbReference type="ChEBI" id="CHEBI:58045"/>
        <dbReference type="EC" id="2.6.1.42"/>
    </reaction>
</comment>
<dbReference type="Gene3D" id="3.30.470.10">
    <property type="match status" value="1"/>
</dbReference>
<dbReference type="EC" id="2.6.1.42" evidence="7"/>
<feature type="modified residue" description="N6-(pyridoxal phosphate)lysine" evidence="16">
    <location>
        <position position="200"/>
    </location>
</feature>
<evidence type="ECO:0000256" key="5">
    <source>
        <dbReference type="ARBA" id="ARBA00005072"/>
    </source>
</evidence>
<keyword evidence="18" id="KW-1185">Reference proteome</keyword>
<evidence type="ECO:0000313" key="17">
    <source>
        <dbReference type="EMBL" id="SDM39240.1"/>
    </source>
</evidence>
<evidence type="ECO:0000256" key="11">
    <source>
        <dbReference type="ARBA" id="ARBA00022898"/>
    </source>
</evidence>
<evidence type="ECO:0000256" key="8">
    <source>
        <dbReference type="ARBA" id="ARBA00022576"/>
    </source>
</evidence>
<dbReference type="UniPathway" id="UPA00048">
    <property type="reaction ID" value="UER00073"/>
</dbReference>
<dbReference type="EMBL" id="FNFO01000013">
    <property type="protein sequence ID" value="SDM39240.1"/>
    <property type="molecule type" value="Genomic_DNA"/>
</dbReference>
<evidence type="ECO:0000256" key="7">
    <source>
        <dbReference type="ARBA" id="ARBA00013053"/>
    </source>
</evidence>
<gene>
    <name evidence="17" type="ORF">SAMN05421823_1134</name>
</gene>
<evidence type="ECO:0000256" key="6">
    <source>
        <dbReference type="ARBA" id="ARBA00009320"/>
    </source>
</evidence>
<evidence type="ECO:0000256" key="14">
    <source>
        <dbReference type="ARBA" id="ARBA00048798"/>
    </source>
</evidence>